<organism evidence="3 4">
    <name type="scientific">Sporichthya brevicatena</name>
    <dbReference type="NCBI Taxonomy" id="171442"/>
    <lineage>
        <taxon>Bacteria</taxon>
        <taxon>Bacillati</taxon>
        <taxon>Actinomycetota</taxon>
        <taxon>Actinomycetes</taxon>
        <taxon>Sporichthyales</taxon>
        <taxon>Sporichthyaceae</taxon>
        <taxon>Sporichthya</taxon>
    </lineage>
</organism>
<comment type="caution">
    <text evidence="3">The sequence shown here is derived from an EMBL/GenBank/DDBJ whole genome shotgun (WGS) entry which is preliminary data.</text>
</comment>
<evidence type="ECO:0000259" key="2">
    <source>
        <dbReference type="Pfam" id="PF04168"/>
    </source>
</evidence>
<evidence type="ECO:0000313" key="3">
    <source>
        <dbReference type="EMBL" id="GAA0625014.1"/>
    </source>
</evidence>
<keyword evidence="4" id="KW-1185">Reference proteome</keyword>
<dbReference type="InterPro" id="IPR007296">
    <property type="entry name" value="DUF403"/>
</dbReference>
<dbReference type="PANTHER" id="PTHR34595:SF7">
    <property type="entry name" value="SLL1039 PROTEIN"/>
    <property type="match status" value="1"/>
</dbReference>
<gene>
    <name evidence="3" type="ORF">GCM10009547_30290</name>
</gene>
<reference evidence="3 4" key="1">
    <citation type="journal article" date="2019" name="Int. J. Syst. Evol. Microbiol.">
        <title>The Global Catalogue of Microorganisms (GCM) 10K type strain sequencing project: providing services to taxonomists for standard genome sequencing and annotation.</title>
        <authorList>
            <consortium name="The Broad Institute Genomics Platform"/>
            <consortium name="The Broad Institute Genome Sequencing Center for Infectious Disease"/>
            <person name="Wu L."/>
            <person name="Ma J."/>
        </authorList>
    </citation>
    <scope>NUCLEOTIDE SEQUENCE [LARGE SCALE GENOMIC DNA]</scope>
    <source>
        <strain evidence="3 4">JCM 10671</strain>
    </source>
</reference>
<evidence type="ECO:0000256" key="1">
    <source>
        <dbReference type="SAM" id="MobiDB-lite"/>
    </source>
</evidence>
<evidence type="ECO:0000313" key="4">
    <source>
        <dbReference type="Proteomes" id="UP001500957"/>
    </source>
</evidence>
<accession>A0ABN1H023</accession>
<feature type="domain" description="DUF403" evidence="2">
    <location>
        <begin position="1"/>
        <end position="298"/>
    </location>
</feature>
<dbReference type="EMBL" id="BAAAHE010000025">
    <property type="protein sequence ID" value="GAA0625014.1"/>
    <property type="molecule type" value="Genomic_DNA"/>
</dbReference>
<dbReference type="Proteomes" id="UP001500957">
    <property type="component" value="Unassembled WGS sequence"/>
</dbReference>
<name>A0ABN1H023_9ACTN</name>
<dbReference type="Pfam" id="PF04168">
    <property type="entry name" value="Alpha-E"/>
    <property type="match status" value="1"/>
</dbReference>
<dbReference type="RefSeq" id="WP_344606189.1">
    <property type="nucleotide sequence ID" value="NZ_BAAAHE010000025.1"/>
</dbReference>
<proteinExistence type="predicted"/>
<sequence>MLSRIAESTFWIGRYLERADSTARILDVHVQMLVEDPWIDEARVCTSLMEVMGVDGGAEAKSAAQVLAQLAYDQNNPSSIAGSLSAARENARGARETISAEIFEALNSTWIDLPEQRRRADRFGPHGFFSWVRESTAIMSGLVDTTMSRDESWTFLTLGRCLERADMTARLLMLRTLPGGRAPTWGTLLRSCGAYESYLRTYRGPVREDRAAEFLMIDRLSPRSVFSALSGAERCLTMLDPDAGRSGVADEARRLLGRARADLEFRSPGDLLADFSSDLEGLQATCSMVNDAIAARYFPRIAQMTWSTESGDTVTGLAPADDSSVGVAS</sequence>
<dbReference type="InterPro" id="IPR051680">
    <property type="entry name" value="ATP-dep_Glu-Cys_Ligase-2"/>
</dbReference>
<dbReference type="PANTHER" id="PTHR34595">
    <property type="entry name" value="BLR5612 PROTEIN"/>
    <property type="match status" value="1"/>
</dbReference>
<feature type="region of interest" description="Disordered" evidence="1">
    <location>
        <begin position="309"/>
        <end position="329"/>
    </location>
</feature>
<protein>
    <submittedName>
        <fullName evidence="3">Alpha-E domain-containing protein</fullName>
    </submittedName>
</protein>